<dbReference type="AlphaFoldDB" id="A0A1F5G6H5"/>
<organism evidence="4 5">
    <name type="scientific">Candidatus Curtissbacteria bacterium RIFCSPHIGHO2_02_FULL_40_16b</name>
    <dbReference type="NCBI Taxonomy" id="1797714"/>
    <lineage>
        <taxon>Bacteria</taxon>
        <taxon>Candidatus Curtissiibacteriota</taxon>
    </lineage>
</organism>
<comment type="similarity">
    <text evidence="2">Belongs to the Fmt family.</text>
</comment>
<accession>A0A1F5G6H5</accession>
<evidence type="ECO:0000256" key="2">
    <source>
        <dbReference type="HAMAP-Rule" id="MF_00182"/>
    </source>
</evidence>
<dbReference type="Gene3D" id="3.40.50.12230">
    <property type="match status" value="1"/>
</dbReference>
<comment type="function">
    <text evidence="2">Attaches a formyl group to the free amino group of methionyl-tRNA(fMet). The formyl group appears to play a dual role in the initiator identity of N-formylmethionyl-tRNA by promoting its recognition by IF2 and preventing the misappropriation of this tRNA by the elongation apparatus.</text>
</comment>
<dbReference type="Proteomes" id="UP000177369">
    <property type="component" value="Unassembled WGS sequence"/>
</dbReference>
<dbReference type="GO" id="GO:0005829">
    <property type="term" value="C:cytosol"/>
    <property type="evidence" value="ECO:0007669"/>
    <property type="project" value="TreeGrafter"/>
</dbReference>
<dbReference type="PANTHER" id="PTHR11138">
    <property type="entry name" value="METHIONYL-TRNA FORMYLTRANSFERASE"/>
    <property type="match status" value="1"/>
</dbReference>
<gene>
    <name evidence="2" type="primary">fmt</name>
    <name evidence="4" type="ORF">A3D04_04120</name>
</gene>
<dbReference type="PANTHER" id="PTHR11138:SF5">
    <property type="entry name" value="METHIONYL-TRNA FORMYLTRANSFERASE, MITOCHONDRIAL"/>
    <property type="match status" value="1"/>
</dbReference>
<feature type="domain" description="Formyl transferase N-terminal" evidence="3">
    <location>
        <begin position="1"/>
        <end position="170"/>
    </location>
</feature>
<dbReference type="InterPro" id="IPR036477">
    <property type="entry name" value="Formyl_transf_N_sf"/>
</dbReference>
<dbReference type="EC" id="2.1.2.9" evidence="1 2"/>
<comment type="caution">
    <text evidence="4">The sequence shown here is derived from an EMBL/GenBank/DDBJ whole genome shotgun (WGS) entry which is preliminary data.</text>
</comment>
<name>A0A1F5G6H5_9BACT</name>
<keyword evidence="2" id="KW-0648">Protein biosynthesis</keyword>
<dbReference type="GO" id="GO:0004479">
    <property type="term" value="F:methionyl-tRNA formyltransferase activity"/>
    <property type="evidence" value="ECO:0007669"/>
    <property type="project" value="UniProtKB-UniRule"/>
</dbReference>
<protein>
    <recommendedName>
        <fullName evidence="1 2">Methionyl-tRNA formyltransferase</fullName>
        <ecNumber evidence="1 2">2.1.2.9</ecNumber>
    </recommendedName>
</protein>
<dbReference type="InterPro" id="IPR005794">
    <property type="entry name" value="Fmt"/>
</dbReference>
<dbReference type="HAMAP" id="MF_00182">
    <property type="entry name" value="Formyl_trans"/>
    <property type="match status" value="1"/>
</dbReference>
<evidence type="ECO:0000256" key="1">
    <source>
        <dbReference type="ARBA" id="ARBA00012261"/>
    </source>
</evidence>
<dbReference type="InterPro" id="IPR041711">
    <property type="entry name" value="Met-tRNA-FMT_N"/>
</dbReference>
<dbReference type="InterPro" id="IPR002376">
    <property type="entry name" value="Formyl_transf_N"/>
</dbReference>
<feature type="binding site" evidence="2">
    <location>
        <begin position="100"/>
        <end position="103"/>
    </location>
    <ligand>
        <name>(6S)-5,6,7,8-tetrahydrofolate</name>
        <dbReference type="ChEBI" id="CHEBI:57453"/>
    </ligand>
</feature>
<keyword evidence="2 4" id="KW-0808">Transferase</keyword>
<dbReference type="CDD" id="cd08646">
    <property type="entry name" value="FMT_core_Met-tRNA-FMT_N"/>
    <property type="match status" value="1"/>
</dbReference>
<proteinExistence type="inferred from homology"/>
<sequence length="292" mass="32764">MKIVFLGTPRLAQIVLENLANSPFKPQLVITGQNNKAGRGLALSASLVKQEAVKHHIAVDYELAAIDKSFDLAILVAFGRIIPKEILEKPKHGFINVHPSLLPKYRGPSPIQSAILDGEKKTGVTIIKLDQEVDHGAILNQQEIEIENQDTHESLIEKTGMIGSNLLIETLPNYLKGKIKPEEQNHKTATFTKKITKTNGQIDLNNPPSKQKLQRMINAYYPWPTVWTEVETRNQKPASQAKRGEPETRNLRIKFLPKGLIQPEGKRPMSVNEVKNGFPQIYERIKHFIGTA</sequence>
<reference evidence="4 5" key="1">
    <citation type="journal article" date="2016" name="Nat. Commun.">
        <title>Thousands of microbial genomes shed light on interconnected biogeochemical processes in an aquifer system.</title>
        <authorList>
            <person name="Anantharaman K."/>
            <person name="Brown C.T."/>
            <person name="Hug L.A."/>
            <person name="Sharon I."/>
            <person name="Castelle C.J."/>
            <person name="Probst A.J."/>
            <person name="Thomas B.C."/>
            <person name="Singh A."/>
            <person name="Wilkins M.J."/>
            <person name="Karaoz U."/>
            <person name="Brodie E.L."/>
            <person name="Williams K.H."/>
            <person name="Hubbard S.S."/>
            <person name="Banfield J.F."/>
        </authorList>
    </citation>
    <scope>NUCLEOTIDE SEQUENCE [LARGE SCALE GENOMIC DNA]</scope>
</reference>
<dbReference type="Pfam" id="PF00551">
    <property type="entry name" value="Formyl_trans_N"/>
    <property type="match status" value="1"/>
</dbReference>
<dbReference type="NCBIfam" id="TIGR00460">
    <property type="entry name" value="fmt"/>
    <property type="match status" value="1"/>
</dbReference>
<dbReference type="SUPFAM" id="SSF50486">
    <property type="entry name" value="FMT C-terminal domain-like"/>
    <property type="match status" value="1"/>
</dbReference>
<dbReference type="EMBL" id="MFBD01000047">
    <property type="protein sequence ID" value="OGD87476.1"/>
    <property type="molecule type" value="Genomic_DNA"/>
</dbReference>
<dbReference type="SUPFAM" id="SSF53328">
    <property type="entry name" value="Formyltransferase"/>
    <property type="match status" value="1"/>
</dbReference>
<comment type="catalytic activity">
    <reaction evidence="2">
        <text>L-methionyl-tRNA(fMet) + (6R)-10-formyltetrahydrofolate = N-formyl-L-methionyl-tRNA(fMet) + (6S)-5,6,7,8-tetrahydrofolate + H(+)</text>
        <dbReference type="Rhea" id="RHEA:24380"/>
        <dbReference type="Rhea" id="RHEA-COMP:9952"/>
        <dbReference type="Rhea" id="RHEA-COMP:9953"/>
        <dbReference type="ChEBI" id="CHEBI:15378"/>
        <dbReference type="ChEBI" id="CHEBI:57453"/>
        <dbReference type="ChEBI" id="CHEBI:78530"/>
        <dbReference type="ChEBI" id="CHEBI:78844"/>
        <dbReference type="ChEBI" id="CHEBI:195366"/>
        <dbReference type="EC" id="2.1.2.9"/>
    </reaction>
</comment>
<dbReference type="InterPro" id="IPR011034">
    <property type="entry name" value="Formyl_transferase-like_C_sf"/>
</dbReference>
<evidence type="ECO:0000259" key="3">
    <source>
        <dbReference type="Pfam" id="PF00551"/>
    </source>
</evidence>
<evidence type="ECO:0000313" key="4">
    <source>
        <dbReference type="EMBL" id="OGD87476.1"/>
    </source>
</evidence>
<dbReference type="STRING" id="1797714.A3D04_04120"/>
<evidence type="ECO:0000313" key="5">
    <source>
        <dbReference type="Proteomes" id="UP000177369"/>
    </source>
</evidence>